<dbReference type="VEuPathDB" id="FungiDB:BTJ68_10158"/>
<feature type="region of interest" description="Disordered" evidence="2">
    <location>
        <begin position="778"/>
        <end position="1309"/>
    </location>
</feature>
<feature type="compositionally biased region" description="Polar residues" evidence="2">
    <location>
        <begin position="439"/>
        <end position="462"/>
    </location>
</feature>
<feature type="compositionally biased region" description="Acidic residues" evidence="2">
    <location>
        <begin position="125"/>
        <end position="140"/>
    </location>
</feature>
<feature type="compositionally biased region" description="Gly residues" evidence="2">
    <location>
        <begin position="352"/>
        <end position="362"/>
    </location>
</feature>
<dbReference type="Proteomes" id="UP000281468">
    <property type="component" value="Unassembled WGS sequence"/>
</dbReference>
<evidence type="ECO:0000313" key="5">
    <source>
        <dbReference type="Proteomes" id="UP000281468"/>
    </source>
</evidence>
<evidence type="ECO:0000256" key="2">
    <source>
        <dbReference type="SAM" id="MobiDB-lite"/>
    </source>
</evidence>
<dbReference type="EMBL" id="QWIQ01000109">
    <property type="protein sequence ID" value="RMZ06798.1"/>
    <property type="molecule type" value="Genomic_DNA"/>
</dbReference>
<gene>
    <name evidence="4" type="ORF">D0862_04508</name>
</gene>
<dbReference type="GO" id="GO:0005634">
    <property type="term" value="C:nucleus"/>
    <property type="evidence" value="ECO:0007669"/>
    <property type="project" value="InterPro"/>
</dbReference>
<dbReference type="Pfam" id="PF04046">
    <property type="entry name" value="PSP"/>
    <property type="match status" value="1"/>
</dbReference>
<sequence>MPGVIAEQPQEQQQVKARKPTKNEQRRAKKKQQKKEAPATPAPTDLTPSLADGTAIPEDADANHPLKPAEPSPEDPIQDVPAVPNFDDIPADDPLYSQFADVFAKFQEEDKEDPSLKEPEKPEVFYDDDDNIQGEDEEEETQKRISKKARKAANKLSIAELKAIVRRPEIVEWTDTSAHDPKLLVNIKSARNVVPVPNHWSLKREYLSSKRGVEKAGFALPKFIAETGIGEMRDAVLEKQQEASLKQKSRERVQPKMGRLDIDYQKLYEAFFRRQTKPQLTRYGEVYYEGKEYETNLRHLRPGELSEELKEALNMPPGAPPPWLINMQKIGPPPSYPALKIPGLNAPPPPGGQWGFHPGGYGKPPLDENNRPLWGGDVFGLSEGETDKEDAQREQVDKSLWGELQPFQDEEEEEEEEDDEDEDDEEEGREEEIGAGTETPYSGTETPGGITSTVPTDFGTHTMSEEFNLRKQRRGTETEDNQPPRQAGQVLQERAIRAEGFFGGEKAYDLHGGGGNAGQRRPAPDMPMLGQEQNQRGNKRKAGDLDVSVDLDALQRDDKLSKDEVKKQYEAQRLQQGSGTGWQGGTAVDQEDLSQMIAEESAKRQKRDQERRVAKLARSTYLNSLSLPLQLQKLANRINNNNTTNHGNAFTSSSHIHTRALRSLKLKRAQQLQWFGGWTGIGDVANPISKINTVEEAGNPTDQAAPANALPHHHAAIPTGAHARLHRPAVATSAAIPTALDPGAGARRLGGKITGDRYARRLRLATVMRAMREELPRDDLFRRDPEPSSRDYRDTRDYRDEQPLRDYRDERDLHRGAGGGAYAGRSPAAPLAPPSRYRDRSPLPLKRGREPSPLGGSSRGRRTPPPAKRERLVSPPGARGRYDDYPPSRAVSPPPRGRYSPDAAPRRERRPTPPRGVTRDYRLHSRSPLARNERIDPRNVDWRRPPLRSPSPSRGYARAPAADYMDIDSGVGRDSGATSRRSSPPVHPSRLASMQPTLDDRPSRPPPPRDPYDDREPYRAAARSPDPPRRRDSPPPSRREYADDRGGGYAAAAPTIEDRIPPPREPYRPDDVAAPPAARAPPSGPAGYRGPPAGMAPPSGPAAAVSVSAHNRAPAGPPPAGPAAGPRGSMGFGGAPRGDFGGPRGRGSFRGGGFRGGFDGGFRGGRGGGGVGSSSGMPPYGGGGRGESFNPRESFDANAGVPPPGPRGSFSQAAAAAAGGGGGGPPLSVRQGSNSTATTYPRSQRFALNGQPIPDGPSSTPPTGPRAGRRPPDAPGSGVPPSGPSAGLGADSRPLRMSTGPAIHPAISSLPKLVDGGQRAEPLIDETKLSRLQDEAERLRRQIEERELRKRKGLREWDRLSREVEIAGLRSELAEQSVRELNGEAESQAAF</sequence>
<feature type="region of interest" description="Disordered" evidence="2">
    <location>
        <begin position="1"/>
        <end position="149"/>
    </location>
</feature>
<evidence type="ECO:0000259" key="3">
    <source>
        <dbReference type="SMART" id="SM00581"/>
    </source>
</evidence>
<evidence type="ECO:0000256" key="1">
    <source>
        <dbReference type="SAM" id="Coils"/>
    </source>
</evidence>
<keyword evidence="1" id="KW-0175">Coiled coil</keyword>
<feature type="compositionally biased region" description="Low complexity" evidence="2">
    <location>
        <begin position="979"/>
        <end position="990"/>
    </location>
</feature>
<dbReference type="InterPro" id="IPR006568">
    <property type="entry name" value="PSP_pro-rich"/>
</dbReference>
<feature type="compositionally biased region" description="Low complexity" evidence="2">
    <location>
        <begin position="38"/>
        <end position="51"/>
    </location>
</feature>
<accession>A0A3M7H0N0</accession>
<feature type="compositionally biased region" description="Basic and acidic residues" evidence="2">
    <location>
        <begin position="463"/>
        <end position="477"/>
    </location>
</feature>
<feature type="compositionally biased region" description="Acidic residues" evidence="2">
    <location>
        <begin position="408"/>
        <end position="430"/>
    </location>
</feature>
<feature type="coiled-coil region" evidence="1">
    <location>
        <begin position="1329"/>
        <end position="1356"/>
    </location>
</feature>
<feature type="compositionally biased region" description="Polar residues" evidence="2">
    <location>
        <begin position="1230"/>
        <end position="1242"/>
    </location>
</feature>
<organism evidence="4 5">
    <name type="scientific">Hortaea werneckii</name>
    <name type="common">Black yeast</name>
    <name type="synonym">Cladosporium werneckii</name>
    <dbReference type="NCBI Taxonomy" id="91943"/>
    <lineage>
        <taxon>Eukaryota</taxon>
        <taxon>Fungi</taxon>
        <taxon>Dikarya</taxon>
        <taxon>Ascomycota</taxon>
        <taxon>Pezizomycotina</taxon>
        <taxon>Dothideomycetes</taxon>
        <taxon>Dothideomycetidae</taxon>
        <taxon>Mycosphaerellales</taxon>
        <taxon>Teratosphaeriaceae</taxon>
        <taxon>Hortaea</taxon>
    </lineage>
</organism>
<feature type="region of interest" description="Disordered" evidence="2">
    <location>
        <begin position="346"/>
        <end position="491"/>
    </location>
</feature>
<feature type="compositionally biased region" description="Basic and acidic residues" evidence="2">
    <location>
        <begin position="1056"/>
        <end position="1071"/>
    </location>
</feature>
<feature type="domain" description="PSP proline-rich" evidence="3">
    <location>
        <begin position="297"/>
        <end position="350"/>
    </location>
</feature>
<protein>
    <recommendedName>
        <fullName evidence="3">PSP proline-rich domain-containing protein</fullName>
    </recommendedName>
</protein>
<feature type="compositionally biased region" description="Basic and acidic residues" evidence="2">
    <location>
        <begin position="1026"/>
        <end position="1046"/>
    </location>
</feature>
<comment type="caution">
    <text evidence="4">The sequence shown here is derived from an EMBL/GenBank/DDBJ whole genome shotgun (WGS) entry which is preliminary data.</text>
</comment>
<feature type="compositionally biased region" description="Basic and acidic residues" evidence="2">
    <location>
        <begin position="778"/>
        <end position="815"/>
    </location>
</feature>
<dbReference type="InterPro" id="IPR052584">
    <property type="entry name" value="U2_snRNP_Complex_Component"/>
</dbReference>
<dbReference type="PANTHER" id="PTHR12785">
    <property type="entry name" value="SPLICING FACTOR 3B"/>
    <property type="match status" value="1"/>
</dbReference>
<dbReference type="Pfam" id="PF04037">
    <property type="entry name" value="DUF382"/>
    <property type="match status" value="1"/>
</dbReference>
<reference evidence="4 5" key="1">
    <citation type="journal article" date="2018" name="BMC Genomics">
        <title>Genomic evidence for intraspecific hybridization in a clonal and extremely halotolerant yeast.</title>
        <authorList>
            <person name="Gostincar C."/>
            <person name="Stajich J.E."/>
            <person name="Zupancic J."/>
            <person name="Zalar P."/>
            <person name="Gunde-Cimerman N."/>
        </authorList>
    </citation>
    <scope>NUCLEOTIDE SEQUENCE [LARGE SCALE GENOMIC DNA]</scope>
    <source>
        <strain evidence="4 5">EXF-171</strain>
    </source>
</reference>
<feature type="compositionally biased region" description="Low complexity" evidence="2">
    <location>
        <begin position="1275"/>
        <end position="1292"/>
    </location>
</feature>
<feature type="compositionally biased region" description="Basic and acidic residues" evidence="2">
    <location>
        <begin position="113"/>
        <end position="124"/>
    </location>
</feature>
<feature type="compositionally biased region" description="Basic and acidic residues" evidence="2">
    <location>
        <begin position="931"/>
        <end position="944"/>
    </location>
</feature>
<feature type="compositionally biased region" description="Gly residues" evidence="2">
    <location>
        <begin position="1128"/>
        <end position="1186"/>
    </location>
</feature>
<proteinExistence type="predicted"/>
<name>A0A3M7H0N0_HORWE</name>
<dbReference type="InterPro" id="IPR007180">
    <property type="entry name" value="DUF382"/>
</dbReference>
<feature type="region of interest" description="Disordered" evidence="2">
    <location>
        <begin position="503"/>
        <end position="550"/>
    </location>
</feature>
<dbReference type="PANTHER" id="PTHR12785:SF6">
    <property type="entry name" value="SPLICING FACTOR 3B SUBUNIT 2"/>
    <property type="match status" value="1"/>
</dbReference>
<dbReference type="SMART" id="SM00581">
    <property type="entry name" value="PSP"/>
    <property type="match status" value="1"/>
</dbReference>
<evidence type="ECO:0000313" key="4">
    <source>
        <dbReference type="EMBL" id="RMZ06798.1"/>
    </source>
</evidence>